<evidence type="ECO:0000313" key="1">
    <source>
        <dbReference type="EMBL" id="PQB04196.1"/>
    </source>
</evidence>
<sequence length="217" mass="24991">MRWILYIAILTITTAAVGQSTDSLVMSLQQRLDTIQSYSARVQLSEEIDFIDMPDKEAVIHYEKDQPILIQSEDFVLLPKRGLDFSLSELFRYPYLVVDRGWETKAGIKLKALNIIPEDRKADFSIATLLIDPERLQLKELEINTKKEGSFYVTMDYNSPHDLMPSAAVVSFTLEKLRIPLNFMGKDSSIDRKALRSEEPKEGRIVMKISDYRINKQ</sequence>
<keyword evidence="2" id="KW-1185">Reference proteome</keyword>
<accession>A0A2S7KNI8</accession>
<dbReference type="EMBL" id="MQUB01000001">
    <property type="protein sequence ID" value="PQB04196.1"/>
    <property type="molecule type" value="Genomic_DNA"/>
</dbReference>
<proteinExistence type="predicted"/>
<protein>
    <recommendedName>
        <fullName evidence="3">Cell envelope biogenesis protein LolA</fullName>
    </recommendedName>
</protein>
<evidence type="ECO:0008006" key="3">
    <source>
        <dbReference type="Google" id="ProtNLM"/>
    </source>
</evidence>
<comment type="caution">
    <text evidence="1">The sequence shown here is derived from an EMBL/GenBank/DDBJ whole genome shotgun (WGS) entry which is preliminary data.</text>
</comment>
<dbReference type="OrthoDB" id="1433712at2"/>
<reference evidence="1 2" key="1">
    <citation type="submission" date="2016-11" db="EMBL/GenBank/DDBJ databases">
        <title>Trade-off between light-utilization and light-protection in marine flavobacteria.</title>
        <authorList>
            <person name="Kumagai Y."/>
        </authorList>
    </citation>
    <scope>NUCLEOTIDE SEQUENCE [LARGE SCALE GENOMIC DNA]</scope>
    <source>
        <strain evidence="1 2">NBRC 107741</strain>
    </source>
</reference>
<name>A0A2S7KNI8_9FLAO</name>
<dbReference type="AlphaFoldDB" id="A0A2S7KNI8"/>
<gene>
    <name evidence="1" type="ORF">BST85_04220</name>
</gene>
<evidence type="ECO:0000313" key="2">
    <source>
        <dbReference type="Proteomes" id="UP000239800"/>
    </source>
</evidence>
<organism evidence="1 2">
    <name type="scientific">Aureitalea marina</name>
    <dbReference type="NCBI Taxonomy" id="930804"/>
    <lineage>
        <taxon>Bacteria</taxon>
        <taxon>Pseudomonadati</taxon>
        <taxon>Bacteroidota</taxon>
        <taxon>Flavobacteriia</taxon>
        <taxon>Flavobacteriales</taxon>
        <taxon>Flavobacteriaceae</taxon>
        <taxon>Aureitalea</taxon>
    </lineage>
</organism>
<dbReference type="Proteomes" id="UP000239800">
    <property type="component" value="Unassembled WGS sequence"/>
</dbReference>
<dbReference type="RefSeq" id="WP_104812121.1">
    <property type="nucleotide sequence ID" value="NZ_MQUB01000001.1"/>
</dbReference>